<dbReference type="VEuPathDB" id="FungiDB:MYCFIDRAFT_170098"/>
<dbReference type="AlphaFoldDB" id="N1QBG9"/>
<dbReference type="GeneID" id="19332441"/>
<dbReference type="KEGG" id="pfj:MYCFIDRAFT_170098"/>
<protein>
    <submittedName>
        <fullName evidence="1">Uncharacterized protein</fullName>
    </submittedName>
</protein>
<organism evidence="1 2">
    <name type="scientific">Pseudocercospora fijiensis (strain CIRAD86)</name>
    <name type="common">Black leaf streak disease fungus</name>
    <name type="synonym">Mycosphaerella fijiensis</name>
    <dbReference type="NCBI Taxonomy" id="383855"/>
    <lineage>
        <taxon>Eukaryota</taxon>
        <taxon>Fungi</taxon>
        <taxon>Dikarya</taxon>
        <taxon>Ascomycota</taxon>
        <taxon>Pezizomycotina</taxon>
        <taxon>Dothideomycetes</taxon>
        <taxon>Dothideomycetidae</taxon>
        <taxon>Mycosphaerellales</taxon>
        <taxon>Mycosphaerellaceae</taxon>
        <taxon>Pseudocercospora</taxon>
    </lineage>
</organism>
<gene>
    <name evidence="1" type="ORF">MYCFIDRAFT_170098</name>
</gene>
<reference evidence="1 2" key="1">
    <citation type="journal article" date="2012" name="PLoS Pathog.">
        <title>Diverse lifestyles and strategies of plant pathogenesis encoded in the genomes of eighteen Dothideomycetes fungi.</title>
        <authorList>
            <person name="Ohm R.A."/>
            <person name="Feau N."/>
            <person name="Henrissat B."/>
            <person name="Schoch C.L."/>
            <person name="Horwitz B.A."/>
            <person name="Barry K.W."/>
            <person name="Condon B.J."/>
            <person name="Copeland A.C."/>
            <person name="Dhillon B."/>
            <person name="Glaser F."/>
            <person name="Hesse C.N."/>
            <person name="Kosti I."/>
            <person name="LaButti K."/>
            <person name="Lindquist E.A."/>
            <person name="Lucas S."/>
            <person name="Salamov A.A."/>
            <person name="Bradshaw R.E."/>
            <person name="Ciuffetti L."/>
            <person name="Hamelin R.C."/>
            <person name="Kema G.H.J."/>
            <person name="Lawrence C."/>
            <person name="Scott J.A."/>
            <person name="Spatafora J.W."/>
            <person name="Turgeon B.G."/>
            <person name="de Wit P.J.G.M."/>
            <person name="Zhong S."/>
            <person name="Goodwin S.B."/>
            <person name="Grigoriev I.V."/>
        </authorList>
    </citation>
    <scope>NUCLEOTIDE SEQUENCE [LARGE SCALE GENOMIC DNA]</scope>
    <source>
        <strain evidence="1 2">CIRAD86</strain>
    </source>
</reference>
<dbReference type="RefSeq" id="XP_007921509.1">
    <property type="nucleotide sequence ID" value="XM_007923318.1"/>
</dbReference>
<sequence>MRPDVFQIPGIFLPIYPMSAFHNRDGVNLFDEKKVGSENAKICKVNGERSRMRGHAKCGPSNVALNSTLLVVKYIFVHTTEFVGFNTISTWSPALASGIESVGLRSSATTVEHVVASGWRKCPEEHRDEIIDRSLMAQLIVAGFSAWAQARKANAAAKRVELNCMAAALGVRQVGVLPRSVESKQSDGAMATGMTVRLQPNQPRESGSQAKQEELCQGAELRPGRLAIDIL</sequence>
<evidence type="ECO:0000313" key="1">
    <source>
        <dbReference type="EMBL" id="EME88488.1"/>
    </source>
</evidence>
<dbReference type="HOGENOM" id="CLU_1200282_0_0_1"/>
<proteinExistence type="predicted"/>
<name>N1QBG9_PSEFD</name>
<keyword evidence="2" id="KW-1185">Reference proteome</keyword>
<dbReference type="Proteomes" id="UP000016932">
    <property type="component" value="Unassembled WGS sequence"/>
</dbReference>
<accession>N1QBG9</accession>
<evidence type="ECO:0000313" key="2">
    <source>
        <dbReference type="Proteomes" id="UP000016932"/>
    </source>
</evidence>
<dbReference type="EMBL" id="KB446555">
    <property type="protein sequence ID" value="EME88488.1"/>
    <property type="molecule type" value="Genomic_DNA"/>
</dbReference>